<feature type="domain" description="AraC effector-binding" evidence="1">
    <location>
        <begin position="3"/>
        <end position="158"/>
    </location>
</feature>
<sequence>MTTTYKIQQYPELTLTGYATKLPLPTMTNIAAVSAQKEQHFVSLVKNNQFPPLMAASRDKLGYALSTTAADHLEYFAGANTTATATTAQTRTLPAGDYIVLQAQGGPDRALFDRLIGDFFGTILPAEPQLYTKDSFVVEVLLNGNPHDAAVELRIPLSK</sequence>
<protein>
    <submittedName>
        <fullName evidence="2">GyrI-like domain-containing protein</fullName>
    </submittedName>
</protein>
<dbReference type="Proteomes" id="UP001597104">
    <property type="component" value="Unassembled WGS sequence"/>
</dbReference>
<reference evidence="3" key="1">
    <citation type="journal article" date="2019" name="Int. J. Syst. Evol. Microbiol.">
        <title>The Global Catalogue of Microorganisms (GCM) 10K type strain sequencing project: providing services to taxonomists for standard genome sequencing and annotation.</title>
        <authorList>
            <consortium name="The Broad Institute Genomics Platform"/>
            <consortium name="The Broad Institute Genome Sequencing Center for Infectious Disease"/>
            <person name="Wu L."/>
            <person name="Ma J."/>
        </authorList>
    </citation>
    <scope>NUCLEOTIDE SEQUENCE [LARGE SCALE GENOMIC DNA]</scope>
    <source>
        <strain evidence="3">CCM 8925</strain>
    </source>
</reference>
<dbReference type="InterPro" id="IPR010499">
    <property type="entry name" value="AraC_E-bd"/>
</dbReference>
<dbReference type="Gene3D" id="3.20.80.10">
    <property type="entry name" value="Regulatory factor, effector binding domain"/>
    <property type="match status" value="1"/>
</dbReference>
<dbReference type="InterPro" id="IPR011256">
    <property type="entry name" value="Reg_factor_effector_dom_sf"/>
</dbReference>
<name>A0ABW3E8T1_9LACO</name>
<dbReference type="RefSeq" id="WP_137638523.1">
    <property type="nucleotide sequence ID" value="NZ_BJDN01000027.1"/>
</dbReference>
<proteinExistence type="predicted"/>
<gene>
    <name evidence="2" type="ORF">ACFQZ7_02930</name>
</gene>
<comment type="caution">
    <text evidence="2">The sequence shown here is derived from an EMBL/GenBank/DDBJ whole genome shotgun (WGS) entry which is preliminary data.</text>
</comment>
<accession>A0ABW3E8T1</accession>
<organism evidence="2 3">
    <name type="scientific">Loigolactobacillus binensis</name>
    <dbReference type="NCBI Taxonomy" id="2559922"/>
    <lineage>
        <taxon>Bacteria</taxon>
        <taxon>Bacillati</taxon>
        <taxon>Bacillota</taxon>
        <taxon>Bacilli</taxon>
        <taxon>Lactobacillales</taxon>
        <taxon>Lactobacillaceae</taxon>
        <taxon>Loigolactobacillus</taxon>
    </lineage>
</organism>
<dbReference type="InterPro" id="IPR029441">
    <property type="entry name" value="Cass2"/>
</dbReference>
<evidence type="ECO:0000313" key="3">
    <source>
        <dbReference type="Proteomes" id="UP001597104"/>
    </source>
</evidence>
<dbReference type="SMART" id="SM00871">
    <property type="entry name" value="AraC_E_bind"/>
    <property type="match status" value="1"/>
</dbReference>
<dbReference type="EMBL" id="JBHTIO010000016">
    <property type="protein sequence ID" value="MFD0896688.1"/>
    <property type="molecule type" value="Genomic_DNA"/>
</dbReference>
<evidence type="ECO:0000259" key="1">
    <source>
        <dbReference type="SMART" id="SM00871"/>
    </source>
</evidence>
<evidence type="ECO:0000313" key="2">
    <source>
        <dbReference type="EMBL" id="MFD0896688.1"/>
    </source>
</evidence>
<keyword evidence="3" id="KW-1185">Reference proteome</keyword>
<dbReference type="SUPFAM" id="SSF55136">
    <property type="entry name" value="Probable bacterial effector-binding domain"/>
    <property type="match status" value="1"/>
</dbReference>
<dbReference type="Pfam" id="PF14526">
    <property type="entry name" value="Cass2"/>
    <property type="match status" value="1"/>
</dbReference>